<keyword evidence="2" id="KW-0238">DNA-binding</keyword>
<keyword evidence="1" id="KW-0805">Transcription regulation</keyword>
<dbReference type="Proteomes" id="UP000294194">
    <property type="component" value="Unassembled WGS sequence"/>
</dbReference>
<dbReference type="PROSITE" id="PS52050">
    <property type="entry name" value="WYL"/>
    <property type="match status" value="1"/>
</dbReference>
<dbReference type="InterPro" id="IPR013196">
    <property type="entry name" value="HTH_11"/>
</dbReference>
<evidence type="ECO:0000256" key="3">
    <source>
        <dbReference type="ARBA" id="ARBA00023163"/>
    </source>
</evidence>
<dbReference type="SUPFAM" id="SSF46785">
    <property type="entry name" value="Winged helix' DNA-binding domain"/>
    <property type="match status" value="1"/>
</dbReference>
<evidence type="ECO:0000256" key="1">
    <source>
        <dbReference type="ARBA" id="ARBA00023015"/>
    </source>
</evidence>
<organism evidence="5 6">
    <name type="scientific">Glaciihabitans arcticus</name>
    <dbReference type="NCBI Taxonomy" id="2668039"/>
    <lineage>
        <taxon>Bacteria</taxon>
        <taxon>Bacillati</taxon>
        <taxon>Actinomycetota</taxon>
        <taxon>Actinomycetes</taxon>
        <taxon>Micrococcales</taxon>
        <taxon>Microbacteriaceae</taxon>
        <taxon>Glaciihabitans</taxon>
    </lineage>
</organism>
<protein>
    <submittedName>
        <fullName evidence="5">Transcriptional regulator</fullName>
    </submittedName>
</protein>
<dbReference type="Pfam" id="PF13280">
    <property type="entry name" value="WYL"/>
    <property type="match status" value="1"/>
</dbReference>
<dbReference type="InterPro" id="IPR026881">
    <property type="entry name" value="WYL_dom"/>
</dbReference>
<dbReference type="InterPro" id="IPR051534">
    <property type="entry name" value="CBASS_pafABC_assoc_protein"/>
</dbReference>
<reference evidence="6" key="1">
    <citation type="submission" date="2019-02" db="EMBL/GenBank/DDBJ databases">
        <title>Glaciihabitans arcticus sp. nov., a psychrotolerant bacterium isolated from polar soil.</title>
        <authorList>
            <person name="Dahal R.H."/>
        </authorList>
    </citation>
    <scope>NUCLEOTIDE SEQUENCE [LARGE SCALE GENOMIC DNA]</scope>
    <source>
        <strain evidence="6">RP-3-7</strain>
    </source>
</reference>
<dbReference type="Pfam" id="PF08279">
    <property type="entry name" value="HTH_11"/>
    <property type="match status" value="1"/>
</dbReference>
<accession>A0A4Q9GV75</accession>
<evidence type="ECO:0000256" key="2">
    <source>
        <dbReference type="ARBA" id="ARBA00023125"/>
    </source>
</evidence>
<dbReference type="PANTHER" id="PTHR34580">
    <property type="match status" value="1"/>
</dbReference>
<dbReference type="InterPro" id="IPR036388">
    <property type="entry name" value="WH-like_DNA-bd_sf"/>
</dbReference>
<dbReference type="GO" id="GO:0003677">
    <property type="term" value="F:DNA binding"/>
    <property type="evidence" value="ECO:0007669"/>
    <property type="project" value="UniProtKB-KW"/>
</dbReference>
<dbReference type="RefSeq" id="WP_130980633.1">
    <property type="nucleotide sequence ID" value="NZ_SISG01000001.1"/>
</dbReference>
<evidence type="ECO:0000259" key="4">
    <source>
        <dbReference type="PROSITE" id="PS51000"/>
    </source>
</evidence>
<evidence type="ECO:0000313" key="6">
    <source>
        <dbReference type="Proteomes" id="UP000294194"/>
    </source>
</evidence>
<dbReference type="InterPro" id="IPR018356">
    <property type="entry name" value="Tscrpt_reg_HTH_DeoR_CS"/>
</dbReference>
<dbReference type="EMBL" id="SISG01000001">
    <property type="protein sequence ID" value="TBN56523.1"/>
    <property type="molecule type" value="Genomic_DNA"/>
</dbReference>
<dbReference type="Gene3D" id="1.10.10.10">
    <property type="entry name" value="Winged helix-like DNA-binding domain superfamily/Winged helix DNA-binding domain"/>
    <property type="match status" value="1"/>
</dbReference>
<proteinExistence type="predicted"/>
<comment type="caution">
    <text evidence="5">The sequence shown here is derived from an EMBL/GenBank/DDBJ whole genome shotgun (WGS) entry which is preliminary data.</text>
</comment>
<name>A0A4Q9GV75_9MICO</name>
<dbReference type="InterPro" id="IPR036390">
    <property type="entry name" value="WH_DNA-bd_sf"/>
</dbReference>
<evidence type="ECO:0000313" key="5">
    <source>
        <dbReference type="EMBL" id="TBN56523.1"/>
    </source>
</evidence>
<dbReference type="SMART" id="SM00420">
    <property type="entry name" value="HTH_DEOR"/>
    <property type="match status" value="1"/>
</dbReference>
<dbReference type="PANTHER" id="PTHR34580:SF3">
    <property type="entry name" value="PROTEIN PAFB"/>
    <property type="match status" value="1"/>
</dbReference>
<dbReference type="InterPro" id="IPR001034">
    <property type="entry name" value="DeoR_HTH"/>
</dbReference>
<dbReference type="AlphaFoldDB" id="A0A4Q9GV75"/>
<dbReference type="GO" id="GO:0003700">
    <property type="term" value="F:DNA-binding transcription factor activity"/>
    <property type="evidence" value="ECO:0007669"/>
    <property type="project" value="InterPro"/>
</dbReference>
<feature type="domain" description="HTH deoR-type" evidence="4">
    <location>
        <begin position="4"/>
        <end position="59"/>
    </location>
</feature>
<gene>
    <name evidence="5" type="ORF">EYE40_03425</name>
</gene>
<keyword evidence="6" id="KW-1185">Reference proteome</keyword>
<keyword evidence="3" id="KW-0804">Transcription</keyword>
<dbReference type="PROSITE" id="PS51000">
    <property type="entry name" value="HTH_DEOR_2"/>
    <property type="match status" value="1"/>
</dbReference>
<dbReference type="PROSITE" id="PS00894">
    <property type="entry name" value="HTH_DEOR_1"/>
    <property type="match status" value="1"/>
</dbReference>
<sequence>MAETTSRILALLGLLQVHRQWSGPELAERLGVTERTLRRDIERLRDLGYRVEAERGSSGGYRLEAGTQLPPLLLSDEEAVAMAIGLRVTASQGLVDGEQTSLSALAKFEQVLPAALRERVNALASVVELAAPGSAAVATGLLGQVALACRDRERLRFAYTSGSGDETRRSVEPHSLVSAQRRWLLVAWDRERSDWRTFRVDRMSDFFGTRVHFAPRELPADDAAAFVARTISTLRELHSGEVVLKMTHDAMTRRFGQYGAEAWAEGETTVWPIRAATLEGLLSSLAWVPVDIEYELRGSPEFLALARSAAGNMLRAVDASRTQ</sequence>